<comment type="caution">
    <text evidence="2">The sequence shown here is derived from an EMBL/GenBank/DDBJ whole genome shotgun (WGS) entry which is preliminary data.</text>
</comment>
<evidence type="ECO:0000313" key="2">
    <source>
        <dbReference type="EMBL" id="GII50828.1"/>
    </source>
</evidence>
<dbReference type="NCBIfam" id="NF042935">
    <property type="entry name" value="SCO6880_fam"/>
    <property type="match status" value="1"/>
</dbReference>
<reference evidence="2" key="1">
    <citation type="submission" date="2021-01" db="EMBL/GenBank/DDBJ databases">
        <title>Whole genome shotgun sequence of Planotetraspora silvatica NBRC 100141.</title>
        <authorList>
            <person name="Komaki H."/>
            <person name="Tamura T."/>
        </authorList>
    </citation>
    <scope>NUCLEOTIDE SEQUENCE</scope>
    <source>
        <strain evidence="2">NBRC 100141</strain>
    </source>
</reference>
<keyword evidence="1" id="KW-0472">Membrane</keyword>
<dbReference type="EMBL" id="BOOQ01000056">
    <property type="protein sequence ID" value="GII50828.1"/>
    <property type="molecule type" value="Genomic_DNA"/>
</dbReference>
<feature type="transmembrane region" description="Helical" evidence="1">
    <location>
        <begin position="16"/>
        <end position="42"/>
    </location>
</feature>
<name>A0A8J3UT50_9ACTN</name>
<evidence type="ECO:0008006" key="4">
    <source>
        <dbReference type="Google" id="ProtNLM"/>
    </source>
</evidence>
<dbReference type="AlphaFoldDB" id="A0A8J3UT50"/>
<keyword evidence="1" id="KW-0812">Transmembrane</keyword>
<keyword evidence="3" id="KW-1185">Reference proteome</keyword>
<proteinExistence type="predicted"/>
<keyword evidence="1" id="KW-1133">Transmembrane helix</keyword>
<accession>A0A8J3UT50</accession>
<gene>
    <name evidence="2" type="ORF">Psi02_72520</name>
</gene>
<protein>
    <recommendedName>
        <fullName evidence="4">PrgI family protein</fullName>
    </recommendedName>
</protein>
<evidence type="ECO:0000256" key="1">
    <source>
        <dbReference type="SAM" id="Phobius"/>
    </source>
</evidence>
<dbReference type="InterPro" id="IPR049978">
    <property type="entry name" value="SCO6880-like"/>
</dbReference>
<dbReference type="Proteomes" id="UP000644610">
    <property type="component" value="Unassembled WGS sequence"/>
</dbReference>
<evidence type="ECO:0000313" key="3">
    <source>
        <dbReference type="Proteomes" id="UP000644610"/>
    </source>
</evidence>
<sequence length="481" mass="51048">MTEIRTYGGWRRRRGLGLIGLGTTGTFVALGSITALVLAVSIDPRAAIYTGPPAALAGALVLIRVSGVPIAHIMVRRIRWSYGKAHGHTNYRAGVIVAHPRAFQLPGVLATTRLLSAEDGFGRQYGIVWDRRAGLFTATLTVSPASTWLAERSDADAWVANWGGWLASLGHMPTIRWVTVTIDTAPESGSALSDTIGQALSPAAPEAAVQLINQLVSTAPRTAAQVNTHVSVTFDPSRSPGGLDDMPTAIAELGRALDGLASSLSACGVTVTGRATATELARVVRGAFDPAARGDATRSDDLNWADAGPVGAQEHADHYEHDSGTSVSWAWHEAPRQNVPADVLSRLVAPGPFPKRVSVQYRPLPATEANRVLEEEVNAAAFREHYRRRTGRDETARDAYDQARARQAAAEEATGAGVTLVTMYVTTTVTDSSDLPRAVAATEAAAEASRIRLRRLWGSQSAGFATTLPCGVCPAELTRRS</sequence>
<organism evidence="2 3">
    <name type="scientific">Planotetraspora silvatica</name>
    <dbReference type="NCBI Taxonomy" id="234614"/>
    <lineage>
        <taxon>Bacteria</taxon>
        <taxon>Bacillati</taxon>
        <taxon>Actinomycetota</taxon>
        <taxon>Actinomycetes</taxon>
        <taxon>Streptosporangiales</taxon>
        <taxon>Streptosporangiaceae</taxon>
        <taxon>Planotetraspora</taxon>
    </lineage>
</organism>
<dbReference type="RefSeq" id="WP_203980301.1">
    <property type="nucleotide sequence ID" value="NZ_BAAAKY010000052.1"/>
</dbReference>
<feature type="transmembrane region" description="Helical" evidence="1">
    <location>
        <begin position="54"/>
        <end position="75"/>
    </location>
</feature>